<dbReference type="InterPro" id="IPR024072">
    <property type="entry name" value="DHFR-like_dom_sf"/>
</dbReference>
<accession>A0A7Y9I766</accession>
<keyword evidence="2" id="KW-1185">Reference proteome</keyword>
<comment type="caution">
    <text evidence="1">The sequence shown here is derived from an EMBL/GenBank/DDBJ whole genome shotgun (WGS) entry which is preliminary data.</text>
</comment>
<dbReference type="Gene3D" id="3.40.430.10">
    <property type="entry name" value="Dihydrofolate Reductase, subunit A"/>
    <property type="match status" value="1"/>
</dbReference>
<gene>
    <name evidence="1" type="ORF">BKA15_002875</name>
</gene>
<evidence type="ECO:0000313" key="1">
    <source>
        <dbReference type="EMBL" id="NYE71546.1"/>
    </source>
</evidence>
<sequence length="197" mass="21949">MGIVFSSFTMSLDGFVAYPDDSVGELFEWFNNGDVEVRPAGYPITFRMSAASAEYWHQNETEGVFVCGRGIFDHANGWGGRPPNDSPTFVITHRPPPADWPPVPDAPFTFVDSVERALDQAREVAAGRDINVAGPRIAQQCINLGVLDEIRVDLVPILMRSGVRYFDKIENEHTHLELLQLVEGNRVTHLRCGVTYS</sequence>
<name>A0A7Y9I766_9ACTN</name>
<evidence type="ECO:0000313" key="2">
    <source>
        <dbReference type="Proteomes" id="UP000569914"/>
    </source>
</evidence>
<protein>
    <submittedName>
        <fullName evidence="1">Dihydrofolate reductase</fullName>
    </submittedName>
</protein>
<dbReference type="SUPFAM" id="SSF53597">
    <property type="entry name" value="Dihydrofolate reductase-like"/>
    <property type="match status" value="1"/>
</dbReference>
<dbReference type="EMBL" id="JACCBU010000001">
    <property type="protein sequence ID" value="NYE71546.1"/>
    <property type="molecule type" value="Genomic_DNA"/>
</dbReference>
<proteinExistence type="predicted"/>
<reference evidence="1 2" key="1">
    <citation type="submission" date="2020-07" db="EMBL/GenBank/DDBJ databases">
        <title>Sequencing the genomes of 1000 actinobacteria strains.</title>
        <authorList>
            <person name="Klenk H.-P."/>
        </authorList>
    </citation>
    <scope>NUCLEOTIDE SEQUENCE [LARGE SCALE GENOMIC DNA]</scope>
    <source>
        <strain evidence="1 2">DSM 22083</strain>
    </source>
</reference>
<organism evidence="1 2">
    <name type="scientific">Microlunatus parietis</name>
    <dbReference type="NCBI Taxonomy" id="682979"/>
    <lineage>
        <taxon>Bacteria</taxon>
        <taxon>Bacillati</taxon>
        <taxon>Actinomycetota</taxon>
        <taxon>Actinomycetes</taxon>
        <taxon>Propionibacteriales</taxon>
        <taxon>Propionibacteriaceae</taxon>
        <taxon>Microlunatus</taxon>
    </lineage>
</organism>
<dbReference type="RefSeq" id="WP_179751770.1">
    <property type="nucleotide sequence ID" value="NZ_JACCBU010000001.1"/>
</dbReference>
<dbReference type="Proteomes" id="UP000569914">
    <property type="component" value="Unassembled WGS sequence"/>
</dbReference>
<dbReference type="AlphaFoldDB" id="A0A7Y9I766"/>